<dbReference type="PANTHER" id="PTHR16071:SF2">
    <property type="entry name" value="FIGNL1-INTERACTING REGULATOR OF RECOMBINATION AND MITOSIS"/>
    <property type="match status" value="1"/>
</dbReference>
<protein>
    <submittedName>
        <fullName evidence="2">Uncharacterized protein C1orf112-like</fullName>
    </submittedName>
</protein>
<dbReference type="Pfam" id="PF14868">
    <property type="entry name" value="DUF4487"/>
    <property type="match status" value="1"/>
</dbReference>
<gene>
    <name evidence="2" type="primary">LOC106457486</name>
</gene>
<dbReference type="PANTHER" id="PTHR16071">
    <property type="entry name" value="CHROMOSOME 1 OPEN READING FRAME 112"/>
    <property type="match status" value="1"/>
</dbReference>
<evidence type="ECO:0000313" key="2">
    <source>
        <dbReference type="RefSeq" id="XP_013772360.2"/>
    </source>
</evidence>
<name>A0ABM1B0M6_LIMPO</name>
<sequence>MSQTKLLLDSVLQWTPEECREALEDTLPKLITIFTSGSDLFDEHSHINPLYILCHSFFTCISISQMEEKFLSKIMPSVCKNFDFLIETIRALDFEQDALMWKDKVTSAYQRMRDIVNCIGFCIQTVAAERSVMLGQIYSLPRAVVHIIKQCFSHCKESDAVYKEKVEIIGTSLTTLFKEAHGLQTDLLVLLEKLEICEGAEEDVSALVEICDNLSDVSQVATTLELKVAAAVWKTYTRLATQYHGVLKDRLNVAAALQFLGSEIVQGIDIVCSSADPVDEKEFSRIVKISMFNLKVIIAICDKFKGYLGDCLKSLTLVLLNLLGISASSLTKQDSKIDELNRTLVIGVEPLLIPLLTEREFSQTVKEIMLKCPDDMCLPLCFLLVLILQKLPSFERDIMNDWLGQCCGNPQEGIIHLMFKSLQSCHIEVFLPVHVPGIMHGGRPQRMISLYEHVCTHLCSSIACIPPQYFWIIEQTLLQNLFSDYLIQAMLAGDVWCFVARFGSSELCFSHVCVLANLLQKTKQDSHQSLHLQSLLNRLIVFLTAEHKEKFVTKFPFLMYSSLWGNIHIARLKDIRTEGIENNLFTMNLEVLHNSIDRIKSENYYSLCSALDTLRNLSSSDDIQKDKTKFQNLGTDVLHLILCLPIPLVHKSPWVCQLTIRLLHLMAHFMPYFSNCELHSLLNQLKLLWEVQKDDLCLAVINNLRHWTSLYIPPLPGQREILSKLSSLFAITLDSNNFLIKQHALQMFSEFAHKTKHEDVIPESLGKAPHLQELLTSFLSNTPYKNNVIVTDPYQILQVESGVQNSHPSVVISKSSSNEKTIVRQDGVVIKPPAKRLCGELEKEQDALEHLIISLEENIDILEKYLNTSTCSMEVRYHERLKNVLRKLEKFQT</sequence>
<keyword evidence="1" id="KW-1185">Reference proteome</keyword>
<organism evidence="1 2">
    <name type="scientific">Limulus polyphemus</name>
    <name type="common">Atlantic horseshoe crab</name>
    <dbReference type="NCBI Taxonomy" id="6850"/>
    <lineage>
        <taxon>Eukaryota</taxon>
        <taxon>Metazoa</taxon>
        <taxon>Ecdysozoa</taxon>
        <taxon>Arthropoda</taxon>
        <taxon>Chelicerata</taxon>
        <taxon>Merostomata</taxon>
        <taxon>Xiphosura</taxon>
        <taxon>Limulidae</taxon>
        <taxon>Limulus</taxon>
    </lineage>
</organism>
<dbReference type="Proteomes" id="UP000694941">
    <property type="component" value="Unplaced"/>
</dbReference>
<dbReference type="RefSeq" id="XP_013772360.2">
    <property type="nucleotide sequence ID" value="XM_013916906.2"/>
</dbReference>
<evidence type="ECO:0000313" key="1">
    <source>
        <dbReference type="Proteomes" id="UP000694941"/>
    </source>
</evidence>
<dbReference type="InterPro" id="IPR027902">
    <property type="entry name" value="DUF4487"/>
</dbReference>
<accession>A0ABM1B0M6</accession>
<dbReference type="GeneID" id="106457486"/>
<reference evidence="2" key="1">
    <citation type="submission" date="2025-08" db="UniProtKB">
        <authorList>
            <consortium name="RefSeq"/>
        </authorList>
    </citation>
    <scope>IDENTIFICATION</scope>
    <source>
        <tissue evidence="2">Muscle</tissue>
    </source>
</reference>
<proteinExistence type="predicted"/>